<dbReference type="InterPro" id="IPR045156">
    <property type="entry name" value="Vac8"/>
</dbReference>
<organism evidence="17 18">
    <name type="scientific">Pyrus ussuriensis x Pyrus communis</name>
    <dbReference type="NCBI Taxonomy" id="2448454"/>
    <lineage>
        <taxon>Eukaryota</taxon>
        <taxon>Viridiplantae</taxon>
        <taxon>Streptophyta</taxon>
        <taxon>Embryophyta</taxon>
        <taxon>Tracheophyta</taxon>
        <taxon>Spermatophyta</taxon>
        <taxon>Magnoliopsida</taxon>
        <taxon>eudicotyledons</taxon>
        <taxon>Gunneridae</taxon>
        <taxon>Pentapetalae</taxon>
        <taxon>rosids</taxon>
        <taxon>fabids</taxon>
        <taxon>Rosales</taxon>
        <taxon>Rosaceae</taxon>
        <taxon>Amygdaloideae</taxon>
        <taxon>Maleae</taxon>
        <taxon>Pyrus</taxon>
    </lineage>
</organism>
<feature type="domain" description="Kinesin motor" evidence="16">
    <location>
        <begin position="61"/>
        <end position="371"/>
    </location>
</feature>
<evidence type="ECO:0000256" key="15">
    <source>
        <dbReference type="SAM" id="MobiDB-lite"/>
    </source>
</evidence>
<evidence type="ECO:0000256" key="5">
    <source>
        <dbReference type="ARBA" id="ARBA00022737"/>
    </source>
</evidence>
<dbReference type="InterPro" id="IPR001752">
    <property type="entry name" value="Kinesin_motor_dom"/>
</dbReference>
<comment type="subcellular location">
    <subcellularLocation>
        <location evidence="1">Vacuole membrane</location>
        <topology evidence="1">Lipid-anchor</topology>
    </subcellularLocation>
</comment>
<accession>A0A5N5I3W7</accession>
<evidence type="ECO:0000256" key="2">
    <source>
        <dbReference type="ARBA" id="ARBA00005462"/>
    </source>
</evidence>
<proteinExistence type="inferred from homology"/>
<dbReference type="SMART" id="SM00185">
    <property type="entry name" value="ARM"/>
    <property type="match status" value="3"/>
</dbReference>
<comment type="caution">
    <text evidence="17">The sequence shown here is derived from an EMBL/GenBank/DDBJ whole genome shotgun (WGS) entry which is preliminary data.</text>
</comment>
<dbReference type="PROSITE" id="PS50067">
    <property type="entry name" value="KINESIN_MOTOR_2"/>
    <property type="match status" value="1"/>
</dbReference>
<dbReference type="InterPro" id="IPR019821">
    <property type="entry name" value="Kinesin_motor_CS"/>
</dbReference>
<dbReference type="OrthoDB" id="3176171at2759"/>
<dbReference type="SMART" id="SM00129">
    <property type="entry name" value="KISc"/>
    <property type="match status" value="1"/>
</dbReference>
<dbReference type="Proteomes" id="UP000327157">
    <property type="component" value="Unassembled WGS sequence"/>
</dbReference>
<dbReference type="SUPFAM" id="SSF52540">
    <property type="entry name" value="P-loop containing nucleoside triphosphate hydrolases"/>
    <property type="match status" value="1"/>
</dbReference>
<gene>
    <name evidence="17" type="ORF">D8674_038699</name>
</gene>
<feature type="coiled-coil region" evidence="14">
    <location>
        <begin position="468"/>
        <end position="536"/>
    </location>
</feature>
<name>A0A5N5I3W7_9ROSA</name>
<reference evidence="17 18" key="2">
    <citation type="submission" date="2019-11" db="EMBL/GenBank/DDBJ databases">
        <title>A de novo genome assembly of a pear dwarfing rootstock.</title>
        <authorList>
            <person name="Wang F."/>
            <person name="Wang J."/>
            <person name="Li S."/>
            <person name="Zhang Y."/>
            <person name="Fang M."/>
            <person name="Ma L."/>
            <person name="Zhao Y."/>
            <person name="Jiang S."/>
        </authorList>
    </citation>
    <scope>NUCLEOTIDE SEQUENCE [LARGE SCALE GENOMIC DNA]</scope>
    <source>
        <strain evidence="17">S2</strain>
        <tissue evidence="17">Leaf</tissue>
    </source>
</reference>
<keyword evidence="7 12" id="KW-0067">ATP-binding</keyword>
<dbReference type="Gene3D" id="3.40.850.10">
    <property type="entry name" value="Kinesin motor domain"/>
    <property type="match status" value="1"/>
</dbReference>
<dbReference type="InterPro" id="IPR000225">
    <property type="entry name" value="Armadillo"/>
</dbReference>
<evidence type="ECO:0000256" key="4">
    <source>
        <dbReference type="ARBA" id="ARBA00022554"/>
    </source>
</evidence>
<feature type="repeat" description="ARM" evidence="11">
    <location>
        <begin position="640"/>
        <end position="683"/>
    </location>
</feature>
<evidence type="ECO:0000256" key="6">
    <source>
        <dbReference type="ARBA" id="ARBA00022741"/>
    </source>
</evidence>
<dbReference type="GO" id="GO:0005774">
    <property type="term" value="C:vacuolar membrane"/>
    <property type="evidence" value="ECO:0007669"/>
    <property type="project" value="UniProtKB-SubCell"/>
</dbReference>
<feature type="binding site" evidence="12">
    <location>
        <begin position="144"/>
        <end position="151"/>
    </location>
    <ligand>
        <name>ATP</name>
        <dbReference type="ChEBI" id="CHEBI:30616"/>
    </ligand>
</feature>
<dbReference type="Pfam" id="PF00514">
    <property type="entry name" value="Arm"/>
    <property type="match status" value="1"/>
</dbReference>
<evidence type="ECO:0000259" key="16">
    <source>
        <dbReference type="PROSITE" id="PS50067"/>
    </source>
</evidence>
<keyword evidence="4" id="KW-0926">Vacuole</keyword>
<dbReference type="GO" id="GO:0005874">
    <property type="term" value="C:microtubule"/>
    <property type="evidence" value="ECO:0007669"/>
    <property type="project" value="UniProtKB-KW"/>
</dbReference>
<dbReference type="GO" id="GO:0043495">
    <property type="term" value="F:protein-membrane adaptor activity"/>
    <property type="evidence" value="ECO:0007669"/>
    <property type="project" value="InterPro"/>
</dbReference>
<feature type="coiled-coil region" evidence="14">
    <location>
        <begin position="379"/>
        <end position="432"/>
    </location>
</feature>
<keyword evidence="5" id="KW-0677">Repeat</keyword>
<evidence type="ECO:0000313" key="18">
    <source>
        <dbReference type="Proteomes" id="UP000327157"/>
    </source>
</evidence>
<feature type="region of interest" description="Disordered" evidence="15">
    <location>
        <begin position="24"/>
        <end position="45"/>
    </location>
</feature>
<evidence type="ECO:0000256" key="8">
    <source>
        <dbReference type="ARBA" id="ARBA00023136"/>
    </source>
</evidence>
<feature type="compositionally biased region" description="Polar residues" evidence="15">
    <location>
        <begin position="24"/>
        <end position="37"/>
    </location>
</feature>
<dbReference type="PANTHER" id="PTHR47249:SF1">
    <property type="entry name" value="VACUOLAR PROTEIN 8"/>
    <property type="match status" value="1"/>
</dbReference>
<evidence type="ECO:0000256" key="7">
    <source>
        <dbReference type="ARBA" id="ARBA00022840"/>
    </source>
</evidence>
<reference evidence="17 18" key="1">
    <citation type="submission" date="2019-09" db="EMBL/GenBank/DDBJ databases">
        <authorList>
            <person name="Ou C."/>
        </authorList>
    </citation>
    <scope>NUCLEOTIDE SEQUENCE [LARGE SCALE GENOMIC DNA]</scope>
    <source>
        <strain evidence="17">S2</strain>
        <tissue evidence="17">Leaf</tissue>
    </source>
</reference>
<evidence type="ECO:0000313" key="17">
    <source>
        <dbReference type="EMBL" id="KAB2634438.1"/>
    </source>
</evidence>
<protein>
    <recommendedName>
        <fullName evidence="13">Kinesin-like protein</fullName>
    </recommendedName>
</protein>
<keyword evidence="6 12" id="KW-0547">Nucleotide-binding</keyword>
<dbReference type="SUPFAM" id="SSF48371">
    <property type="entry name" value="ARM repeat"/>
    <property type="match status" value="1"/>
</dbReference>
<sequence length="847" mass="94317">MASRNYVVQRGAVKLDRPVNFRTSSFKSRLPPSQSPGSALHRSSPALFGSAASKDDGVPGRVRVAVRLRPRNAQEMMADADFADSVELQPELKRLKLRKNNWELDTYEFDDMLTEYVSQKRVYEVVAKPVSVLDGYNGMVMAYGQTGTGKTFTLGQVGEGDTSDRGIRVRSMEGVLADISPETDSISVSYLQVVRPLSHYWFDLLNAFYPRTGDVIVPGATIVEIKSQQSFLELLRCGEAHRVAANTKLNTESSRSHAILMVCLWKRICVASENGDPTHLTKPFKPLVRKSKLVVVDLAGSERIQKSGCINSLAENRTHVPFRDSKLTRLLKDSFGGETTSTILFGQRAMKVENILKIKEEFDYKSLSRKLEVQVDKLIAENERQHKAFEDEVERINLEAQKRVFDVERNFADALEKERRKCQMDYMEAVKELEEKLVSIQKPDHMGLGLVDIKCNREGSGFSPSNEVAELQELLQNEIDLREKVEEDLKNLKSLGLYSQSEADGDTEFLKLHKLLEEEAQHKKKLEEELVILRSQLLQSDFEAEQTRSCLDRGRSGNGFTGLDSSAPSVRHSYPRDTGNGQKEPASLILFLSINAAVGLQKILSLLESDDANVCIHAVKVVANLAAEAEANQKRIVQAGGLTSLLMLLRSFEDETVQRVAAFAIANLAMNEANQEIILEQGGISLLATTAADADDAQTLRMIAGAIANLCGNDKLQMKLRFEGGIKALLGIVRCGHPDVLSQVVRGIANFAKCESRACTQGIRNGRSFLIEDGALPWIVQNANDEAAPIRRHIELALYHLAQHEVNAKDMISGGALWELDIRSLAHRTLNSSPTFRAEIRRLRIDY</sequence>
<dbReference type="PROSITE" id="PS50176">
    <property type="entry name" value="ARM_REPEAT"/>
    <property type="match status" value="1"/>
</dbReference>
<comment type="similarity">
    <text evidence="3">Belongs to the TRAFAC class myosin-kinesin ATPase superfamily. Kinesin family. Ungrouped subfamily.</text>
</comment>
<dbReference type="InterPro" id="IPR011989">
    <property type="entry name" value="ARM-like"/>
</dbReference>
<dbReference type="GO" id="GO:0071562">
    <property type="term" value="P:nucleus-vacuole junction assembly"/>
    <property type="evidence" value="ECO:0007669"/>
    <property type="project" value="InterPro"/>
</dbReference>
<dbReference type="AlphaFoldDB" id="A0A5N5I3W7"/>
<keyword evidence="10" id="KW-0449">Lipoprotein</keyword>
<dbReference type="EMBL" id="SMOL01000064">
    <property type="protein sequence ID" value="KAB2634438.1"/>
    <property type="molecule type" value="Genomic_DNA"/>
</dbReference>
<dbReference type="PANTHER" id="PTHR47249">
    <property type="entry name" value="VACUOLAR PROTEIN 8"/>
    <property type="match status" value="1"/>
</dbReference>
<dbReference type="GO" id="GO:0007018">
    <property type="term" value="P:microtubule-based movement"/>
    <property type="evidence" value="ECO:0007669"/>
    <property type="project" value="InterPro"/>
</dbReference>
<dbReference type="Gene3D" id="1.25.10.10">
    <property type="entry name" value="Leucine-rich Repeat Variant"/>
    <property type="match status" value="1"/>
</dbReference>
<keyword evidence="9 12" id="KW-0505">Motor protein</keyword>
<feature type="region of interest" description="Disordered" evidence="15">
    <location>
        <begin position="555"/>
        <end position="581"/>
    </location>
</feature>
<dbReference type="Pfam" id="PF00225">
    <property type="entry name" value="Kinesin"/>
    <property type="match status" value="1"/>
</dbReference>
<evidence type="ECO:0000256" key="12">
    <source>
        <dbReference type="PROSITE-ProRule" id="PRU00283"/>
    </source>
</evidence>
<evidence type="ECO:0000256" key="13">
    <source>
        <dbReference type="RuleBase" id="RU000394"/>
    </source>
</evidence>
<evidence type="ECO:0000256" key="14">
    <source>
        <dbReference type="SAM" id="Coils"/>
    </source>
</evidence>
<comment type="similarity">
    <text evidence="2">Belongs to the beta-catenin family.</text>
</comment>
<keyword evidence="13" id="KW-0493">Microtubule</keyword>
<dbReference type="GO" id="GO:0008017">
    <property type="term" value="F:microtubule binding"/>
    <property type="evidence" value="ECO:0007669"/>
    <property type="project" value="InterPro"/>
</dbReference>
<keyword evidence="18" id="KW-1185">Reference proteome</keyword>
<keyword evidence="8" id="KW-0472">Membrane</keyword>
<evidence type="ECO:0000256" key="11">
    <source>
        <dbReference type="PROSITE-ProRule" id="PRU00259"/>
    </source>
</evidence>
<evidence type="ECO:0000256" key="9">
    <source>
        <dbReference type="ARBA" id="ARBA00023175"/>
    </source>
</evidence>
<evidence type="ECO:0000256" key="10">
    <source>
        <dbReference type="ARBA" id="ARBA00023288"/>
    </source>
</evidence>
<dbReference type="InterPro" id="IPR027417">
    <property type="entry name" value="P-loop_NTPase"/>
</dbReference>
<dbReference type="GO" id="GO:0005524">
    <property type="term" value="F:ATP binding"/>
    <property type="evidence" value="ECO:0007669"/>
    <property type="project" value="UniProtKB-UniRule"/>
</dbReference>
<dbReference type="PRINTS" id="PR00380">
    <property type="entry name" value="KINESINHEAVY"/>
</dbReference>
<evidence type="ECO:0000256" key="3">
    <source>
        <dbReference type="ARBA" id="ARBA00010103"/>
    </source>
</evidence>
<dbReference type="PROSITE" id="PS00411">
    <property type="entry name" value="KINESIN_MOTOR_1"/>
    <property type="match status" value="1"/>
</dbReference>
<evidence type="ECO:0000256" key="1">
    <source>
        <dbReference type="ARBA" id="ARBA00004592"/>
    </source>
</evidence>
<dbReference type="GO" id="GO:0003777">
    <property type="term" value="F:microtubule motor activity"/>
    <property type="evidence" value="ECO:0007669"/>
    <property type="project" value="InterPro"/>
</dbReference>
<keyword evidence="14" id="KW-0175">Coiled coil</keyword>
<dbReference type="InterPro" id="IPR036961">
    <property type="entry name" value="Kinesin_motor_dom_sf"/>
</dbReference>
<dbReference type="InterPro" id="IPR016024">
    <property type="entry name" value="ARM-type_fold"/>
</dbReference>